<dbReference type="PANTHER" id="PTHR14140">
    <property type="entry name" value="E3 UBIQUITIN-PROTEIN LIGASE UHRF-RELATED"/>
    <property type="match status" value="1"/>
</dbReference>
<proteinExistence type="predicted"/>
<dbReference type="CDD" id="cd20388">
    <property type="entry name" value="Tudor_UHRF_rpt2"/>
    <property type="match status" value="1"/>
</dbReference>
<keyword evidence="1" id="KW-0479">Metal-binding</keyword>
<feature type="compositionally biased region" description="Polar residues" evidence="4">
    <location>
        <begin position="169"/>
        <end position="180"/>
    </location>
</feature>
<dbReference type="InterPro" id="IPR029071">
    <property type="entry name" value="Ubiquitin-like_domsf"/>
</dbReference>
<dbReference type="GO" id="GO:0044027">
    <property type="term" value="P:negative regulation of gene expression via chromosomal CpG island methylation"/>
    <property type="evidence" value="ECO:0007669"/>
    <property type="project" value="TreeGrafter"/>
</dbReference>
<name>A0AAV4AJY6_9GAST</name>
<reference evidence="6 7" key="1">
    <citation type="journal article" date="2021" name="Elife">
        <title>Chloroplast acquisition without the gene transfer in kleptoplastic sea slugs, Plakobranchus ocellatus.</title>
        <authorList>
            <person name="Maeda T."/>
            <person name="Takahashi S."/>
            <person name="Yoshida T."/>
            <person name="Shimamura S."/>
            <person name="Takaki Y."/>
            <person name="Nagai Y."/>
            <person name="Toyoda A."/>
            <person name="Suzuki Y."/>
            <person name="Arimoto A."/>
            <person name="Ishii H."/>
            <person name="Satoh N."/>
            <person name="Nishiyama T."/>
            <person name="Hasebe M."/>
            <person name="Maruyama T."/>
            <person name="Minagawa J."/>
            <person name="Obokata J."/>
            <person name="Shigenobu S."/>
        </authorList>
    </citation>
    <scope>NUCLEOTIDE SEQUENCE [LARGE SCALE GENOMIC DNA]</scope>
</reference>
<dbReference type="AlphaFoldDB" id="A0AAV4AJY6"/>
<dbReference type="Pfam" id="PF12148">
    <property type="entry name" value="TTD"/>
    <property type="match status" value="1"/>
</dbReference>
<keyword evidence="7" id="KW-1185">Reference proteome</keyword>
<evidence type="ECO:0000259" key="5">
    <source>
        <dbReference type="PROSITE" id="PS50053"/>
    </source>
</evidence>
<gene>
    <name evidence="6" type="ORF">PoB_003499000</name>
</gene>
<dbReference type="InterPro" id="IPR000626">
    <property type="entry name" value="Ubiquitin-like_dom"/>
</dbReference>
<evidence type="ECO:0000313" key="7">
    <source>
        <dbReference type="Proteomes" id="UP000735302"/>
    </source>
</evidence>
<dbReference type="CDD" id="cd15525">
    <property type="entry name" value="PHD_UHRF1_2"/>
    <property type="match status" value="1"/>
</dbReference>
<keyword evidence="2" id="KW-0863">Zinc-finger</keyword>
<dbReference type="Pfam" id="PF00240">
    <property type="entry name" value="ubiquitin"/>
    <property type="match status" value="1"/>
</dbReference>
<dbReference type="Pfam" id="PF00628">
    <property type="entry name" value="PHD"/>
    <property type="match status" value="1"/>
</dbReference>
<dbReference type="SUPFAM" id="SSF54236">
    <property type="entry name" value="Ubiquitin-like"/>
    <property type="match status" value="1"/>
</dbReference>
<dbReference type="EMBL" id="BLXT01003960">
    <property type="protein sequence ID" value="GFO08485.1"/>
    <property type="molecule type" value="Genomic_DNA"/>
</dbReference>
<dbReference type="Gene3D" id="3.10.20.90">
    <property type="entry name" value="Phosphatidylinositol 3-kinase Catalytic Subunit, Chain A, domain 1"/>
    <property type="match status" value="1"/>
</dbReference>
<organism evidence="6 7">
    <name type="scientific">Plakobranchus ocellatus</name>
    <dbReference type="NCBI Taxonomy" id="259542"/>
    <lineage>
        <taxon>Eukaryota</taxon>
        <taxon>Metazoa</taxon>
        <taxon>Spiralia</taxon>
        <taxon>Lophotrochozoa</taxon>
        <taxon>Mollusca</taxon>
        <taxon>Gastropoda</taxon>
        <taxon>Heterobranchia</taxon>
        <taxon>Euthyneura</taxon>
        <taxon>Panpulmonata</taxon>
        <taxon>Sacoglossa</taxon>
        <taxon>Placobranchoidea</taxon>
        <taxon>Plakobranchidae</taxon>
        <taxon>Plakobranchus</taxon>
    </lineage>
</organism>
<feature type="region of interest" description="Disordered" evidence="4">
    <location>
        <begin position="78"/>
        <end position="123"/>
    </location>
</feature>
<evidence type="ECO:0000256" key="4">
    <source>
        <dbReference type="SAM" id="MobiDB-lite"/>
    </source>
</evidence>
<dbReference type="Proteomes" id="UP000735302">
    <property type="component" value="Unassembled WGS sequence"/>
</dbReference>
<dbReference type="PROSITE" id="PS50053">
    <property type="entry name" value="UBIQUITIN_2"/>
    <property type="match status" value="1"/>
</dbReference>
<evidence type="ECO:0000256" key="1">
    <source>
        <dbReference type="ARBA" id="ARBA00022723"/>
    </source>
</evidence>
<feature type="compositionally biased region" description="Basic and acidic residues" evidence="4">
    <location>
        <begin position="97"/>
        <end position="116"/>
    </location>
</feature>
<evidence type="ECO:0000256" key="2">
    <source>
        <dbReference type="ARBA" id="ARBA00022771"/>
    </source>
</evidence>
<dbReference type="InterPro" id="IPR019787">
    <property type="entry name" value="Znf_PHD-finger"/>
</dbReference>
<dbReference type="GO" id="GO:0016567">
    <property type="term" value="P:protein ubiquitination"/>
    <property type="evidence" value="ECO:0007669"/>
    <property type="project" value="TreeGrafter"/>
</dbReference>
<dbReference type="InterPro" id="IPR011011">
    <property type="entry name" value="Znf_FYVE_PHD"/>
</dbReference>
<dbReference type="SMART" id="SM00213">
    <property type="entry name" value="UBQ"/>
    <property type="match status" value="1"/>
</dbReference>
<feature type="region of interest" description="Disordered" evidence="4">
    <location>
        <begin position="168"/>
        <end position="205"/>
    </location>
</feature>
<dbReference type="GO" id="GO:0008270">
    <property type="term" value="F:zinc ion binding"/>
    <property type="evidence" value="ECO:0007669"/>
    <property type="project" value="UniProtKB-KW"/>
</dbReference>
<feature type="compositionally biased region" description="Basic and acidic residues" evidence="4">
    <location>
        <begin position="78"/>
        <end position="89"/>
    </location>
</feature>
<dbReference type="SMART" id="SM00249">
    <property type="entry name" value="PHD"/>
    <property type="match status" value="1"/>
</dbReference>
<dbReference type="PANTHER" id="PTHR14140:SF45">
    <property type="entry name" value="RING-TYPE E3 UBIQUITIN TRANSFERASE"/>
    <property type="match status" value="1"/>
</dbReference>
<dbReference type="Gene3D" id="2.30.30.140">
    <property type="match status" value="1"/>
</dbReference>
<dbReference type="Gene3D" id="2.30.30.1150">
    <property type="match status" value="1"/>
</dbReference>
<evidence type="ECO:0000313" key="6">
    <source>
        <dbReference type="EMBL" id="GFO08485.1"/>
    </source>
</evidence>
<dbReference type="CDD" id="cd01797">
    <property type="entry name" value="Ubl_UHRF"/>
    <property type="match status" value="1"/>
</dbReference>
<feature type="domain" description="Ubiquitin-like" evidence="5">
    <location>
        <begin position="1"/>
        <end position="78"/>
    </location>
</feature>
<comment type="caution">
    <text evidence="6">The sequence shown here is derived from an EMBL/GenBank/DDBJ whole genome shotgun (WGS) entry which is preliminary data.</text>
</comment>
<dbReference type="SUPFAM" id="SSF57903">
    <property type="entry name" value="FYVE/PHD zinc finger"/>
    <property type="match status" value="1"/>
</dbReference>
<dbReference type="InterPro" id="IPR045134">
    <property type="entry name" value="UHRF1/2-like"/>
</dbReference>
<dbReference type="InterPro" id="IPR021991">
    <property type="entry name" value="TTD_dom"/>
</dbReference>
<dbReference type="InterPro" id="IPR001965">
    <property type="entry name" value="Znf_PHD"/>
</dbReference>
<protein>
    <submittedName>
        <fullName evidence="6">E3 ubiquitin-protein ligase uhrf1</fullName>
    </submittedName>
</protein>
<feature type="compositionally biased region" description="Polar residues" evidence="4">
    <location>
        <begin position="188"/>
        <end position="205"/>
    </location>
</feature>
<sequence length="437" mass="49206">MWIQVRLISGAKTVRVDKLSKLTKIEELRERLVKSFDVEPERQRLFFRGKQMEDGHTLFDYDVGLNDLIQMLVRHNDTPKKETDSKEESPQSDDGSSSDKENKEPQEAEGVKESENKPLPSGHIYKVGDIIDARDVSIGSWFEAKIKKIEYGIDPEIQERLGAGKVSDQDLSSQTSSANQLCEEKCSPESQIATSSSAEKAPTDSSWKLDFGEPDGFTYHVFLEEYPEDILKVLSTEIKPRARTLISFDDVTIGQHIMANYNYEDPEIRGFWYDCLVTDKRDSRTKKELLATVYVGPSLTPLHKCRLLFVKELFGIEIPGTQITEADISADPTNNIETRKNQPQCDHCNDNPRKKCKHCGCSVCAEKKDPEKTILCDECDDPFHIYCLNPPLEKVPEEDECPQQGDLRLSGPPLSQGAVAVLELASHCATDALASYV</sequence>
<evidence type="ECO:0000256" key="3">
    <source>
        <dbReference type="ARBA" id="ARBA00022833"/>
    </source>
</evidence>
<keyword evidence="3" id="KW-0862">Zinc</keyword>
<dbReference type="FunFam" id="3.10.20.90:FF:000465">
    <property type="entry name" value="E3 ubiquitin-protein ligase UHRF1-like Protein"/>
    <property type="match status" value="1"/>
</dbReference>
<accession>A0AAV4AJY6</accession>
<dbReference type="GO" id="GO:0061630">
    <property type="term" value="F:ubiquitin protein ligase activity"/>
    <property type="evidence" value="ECO:0007669"/>
    <property type="project" value="TreeGrafter"/>
</dbReference>